<dbReference type="InterPro" id="IPR036812">
    <property type="entry name" value="NAD(P)_OxRdtase_dom_sf"/>
</dbReference>
<dbReference type="EMBL" id="KN835322">
    <property type="protein sequence ID" value="KIK39924.1"/>
    <property type="molecule type" value="Genomic_DNA"/>
</dbReference>
<evidence type="ECO:0000313" key="4">
    <source>
        <dbReference type="Proteomes" id="UP000054485"/>
    </source>
</evidence>
<keyword evidence="1" id="KW-0560">Oxidoreductase</keyword>
<dbReference type="InterPro" id="IPR050523">
    <property type="entry name" value="AKR_Detox_Biosynth"/>
</dbReference>
<dbReference type="Proteomes" id="UP000054485">
    <property type="component" value="Unassembled WGS sequence"/>
</dbReference>
<dbReference type="CDD" id="cd19075">
    <property type="entry name" value="AKR_AKR7A1-5"/>
    <property type="match status" value="1"/>
</dbReference>
<dbReference type="Gene3D" id="3.20.20.100">
    <property type="entry name" value="NADP-dependent oxidoreductase domain"/>
    <property type="match status" value="1"/>
</dbReference>
<evidence type="ECO:0000256" key="1">
    <source>
        <dbReference type="ARBA" id="ARBA00023002"/>
    </source>
</evidence>
<dbReference type="Pfam" id="PF00248">
    <property type="entry name" value="Aldo_ket_red"/>
    <property type="match status" value="1"/>
</dbReference>
<dbReference type="InParanoid" id="A0A0D0APL4"/>
<dbReference type="AlphaFoldDB" id="A0A0D0APL4"/>
<dbReference type="PRINTS" id="PR00069">
    <property type="entry name" value="ALDKETRDTASE"/>
</dbReference>
<gene>
    <name evidence="3" type="ORF">CY34DRAFT_807697</name>
</gene>
<dbReference type="InterPro" id="IPR023210">
    <property type="entry name" value="NADP_OxRdtase_dom"/>
</dbReference>
<dbReference type="SUPFAM" id="SSF51430">
    <property type="entry name" value="NAD(P)-linked oxidoreductase"/>
    <property type="match status" value="1"/>
</dbReference>
<keyword evidence="4" id="KW-1185">Reference proteome</keyword>
<dbReference type="HOGENOM" id="CLU_023205_1_1_1"/>
<proteinExistence type="predicted"/>
<accession>A0A0D0APL4</accession>
<name>A0A0D0APL4_9AGAM</name>
<dbReference type="STRING" id="930992.A0A0D0APL4"/>
<feature type="domain" description="NADP-dependent oxidoreductase" evidence="2">
    <location>
        <begin position="12"/>
        <end position="328"/>
    </location>
</feature>
<dbReference type="PANTHER" id="PTHR43364">
    <property type="entry name" value="NADH-SPECIFIC METHYLGLYOXAL REDUCTASE-RELATED"/>
    <property type="match status" value="1"/>
</dbReference>
<evidence type="ECO:0000313" key="3">
    <source>
        <dbReference type="EMBL" id="KIK39924.1"/>
    </source>
</evidence>
<sequence>MSATINPKSALKIVMGAMTFGIEGSEGARVHELKDVETILDIFQSHGHNEVDTARIYAFGTSEQFLGKLNWQSRNLIMDTKHYPHARMGRPIEEGELYDHSPEGLRLNLMESLKALNTDKVDMWYLHGPDRTISYEVTLKAVNDLHKEGYFKAFGISNYMSWEVAQMVEICRSNGYIQPTVYQGVYNAIQRTVEPELLSCLRKYGISFYAFSPLAGGFFTGRYISQDDQAEAGSRFDPDRLQGKHHRNRYWNDTYFDTVKSVREIAEAYKLTVPEVALRWISHHSCLSRETGDAVIIGASNAKHTEQNLLDLEKGPLPDEVVKALDDAWLSVKAISANYWH</sequence>
<evidence type="ECO:0000259" key="2">
    <source>
        <dbReference type="Pfam" id="PF00248"/>
    </source>
</evidence>
<dbReference type="OrthoDB" id="2310150at2759"/>
<reference evidence="3 4" key="1">
    <citation type="submission" date="2014-04" db="EMBL/GenBank/DDBJ databases">
        <authorList>
            <consortium name="DOE Joint Genome Institute"/>
            <person name="Kuo A."/>
            <person name="Ruytinx J."/>
            <person name="Rineau F."/>
            <person name="Colpaert J."/>
            <person name="Kohler A."/>
            <person name="Nagy L.G."/>
            <person name="Floudas D."/>
            <person name="Copeland A."/>
            <person name="Barry K.W."/>
            <person name="Cichocki N."/>
            <person name="Veneault-Fourrey C."/>
            <person name="LaButti K."/>
            <person name="Lindquist E.A."/>
            <person name="Lipzen A."/>
            <person name="Lundell T."/>
            <person name="Morin E."/>
            <person name="Murat C."/>
            <person name="Sun H."/>
            <person name="Tunlid A."/>
            <person name="Henrissat B."/>
            <person name="Grigoriev I.V."/>
            <person name="Hibbett D.S."/>
            <person name="Martin F."/>
            <person name="Nordberg H.P."/>
            <person name="Cantor M.N."/>
            <person name="Hua S.X."/>
        </authorList>
    </citation>
    <scope>NUCLEOTIDE SEQUENCE [LARGE SCALE GENOMIC DNA]</scope>
    <source>
        <strain evidence="3 4">UH-Slu-Lm8-n1</strain>
    </source>
</reference>
<dbReference type="PANTHER" id="PTHR43364:SF4">
    <property type="entry name" value="NAD(P)-LINKED OXIDOREDUCTASE SUPERFAMILY PROTEIN"/>
    <property type="match status" value="1"/>
</dbReference>
<protein>
    <recommendedName>
        <fullName evidence="2">NADP-dependent oxidoreductase domain-containing protein</fullName>
    </recommendedName>
</protein>
<dbReference type="GO" id="GO:0016491">
    <property type="term" value="F:oxidoreductase activity"/>
    <property type="evidence" value="ECO:0007669"/>
    <property type="project" value="UniProtKB-KW"/>
</dbReference>
<organism evidence="3 4">
    <name type="scientific">Suillus luteus UH-Slu-Lm8-n1</name>
    <dbReference type="NCBI Taxonomy" id="930992"/>
    <lineage>
        <taxon>Eukaryota</taxon>
        <taxon>Fungi</taxon>
        <taxon>Dikarya</taxon>
        <taxon>Basidiomycota</taxon>
        <taxon>Agaricomycotina</taxon>
        <taxon>Agaricomycetes</taxon>
        <taxon>Agaricomycetidae</taxon>
        <taxon>Boletales</taxon>
        <taxon>Suillineae</taxon>
        <taxon>Suillaceae</taxon>
        <taxon>Suillus</taxon>
    </lineage>
</organism>
<dbReference type="InterPro" id="IPR020471">
    <property type="entry name" value="AKR"/>
</dbReference>
<reference evidence="4" key="2">
    <citation type="submission" date="2015-01" db="EMBL/GenBank/DDBJ databases">
        <title>Evolutionary Origins and Diversification of the Mycorrhizal Mutualists.</title>
        <authorList>
            <consortium name="DOE Joint Genome Institute"/>
            <consortium name="Mycorrhizal Genomics Consortium"/>
            <person name="Kohler A."/>
            <person name="Kuo A."/>
            <person name="Nagy L.G."/>
            <person name="Floudas D."/>
            <person name="Copeland A."/>
            <person name="Barry K.W."/>
            <person name="Cichocki N."/>
            <person name="Veneault-Fourrey C."/>
            <person name="LaButti K."/>
            <person name="Lindquist E.A."/>
            <person name="Lipzen A."/>
            <person name="Lundell T."/>
            <person name="Morin E."/>
            <person name="Murat C."/>
            <person name="Riley R."/>
            <person name="Ohm R."/>
            <person name="Sun H."/>
            <person name="Tunlid A."/>
            <person name="Henrissat B."/>
            <person name="Grigoriev I.V."/>
            <person name="Hibbett D.S."/>
            <person name="Martin F."/>
        </authorList>
    </citation>
    <scope>NUCLEOTIDE SEQUENCE [LARGE SCALE GENOMIC DNA]</scope>
    <source>
        <strain evidence="4">UH-Slu-Lm8-n1</strain>
    </source>
</reference>